<evidence type="ECO:0000313" key="1">
    <source>
        <dbReference type="EMBL" id="QCD96111.1"/>
    </source>
</evidence>
<sequence>MQSEGSWRLLVPDWLRFWAMEKWLATKAFSTLLSTLLEMFDALLVPNQCGEGSHDLRSQSECEVATKFYGIARSGKCEVRGVGNCVVISCDEEGGNGEEWETARCEEWKIARCEECGNETVRGWG</sequence>
<protein>
    <submittedName>
        <fullName evidence="1">Uncharacterized protein</fullName>
    </submittedName>
</protein>
<dbReference type="EMBL" id="CP039350">
    <property type="protein sequence ID" value="QCD96111.1"/>
    <property type="molecule type" value="Genomic_DNA"/>
</dbReference>
<accession>A0A4D6M6S6</accession>
<evidence type="ECO:0000313" key="2">
    <source>
        <dbReference type="Proteomes" id="UP000501690"/>
    </source>
</evidence>
<dbReference type="AlphaFoldDB" id="A0A4D6M6S6"/>
<keyword evidence="2" id="KW-1185">Reference proteome</keyword>
<proteinExistence type="predicted"/>
<reference evidence="1 2" key="1">
    <citation type="submission" date="2019-04" db="EMBL/GenBank/DDBJ databases">
        <title>An improved genome assembly and genetic linkage map for asparagus bean, Vigna unguiculata ssp. sesquipedialis.</title>
        <authorList>
            <person name="Xia Q."/>
            <person name="Zhang R."/>
            <person name="Dong Y."/>
        </authorList>
    </citation>
    <scope>NUCLEOTIDE SEQUENCE [LARGE SCALE GENOMIC DNA]</scope>
    <source>
        <tissue evidence="1">Leaf</tissue>
    </source>
</reference>
<name>A0A4D6M6S6_VIGUN</name>
<dbReference type="Proteomes" id="UP000501690">
    <property type="component" value="Linkage Group LG6"/>
</dbReference>
<organism evidence="1 2">
    <name type="scientific">Vigna unguiculata</name>
    <name type="common">Cowpea</name>
    <dbReference type="NCBI Taxonomy" id="3917"/>
    <lineage>
        <taxon>Eukaryota</taxon>
        <taxon>Viridiplantae</taxon>
        <taxon>Streptophyta</taxon>
        <taxon>Embryophyta</taxon>
        <taxon>Tracheophyta</taxon>
        <taxon>Spermatophyta</taxon>
        <taxon>Magnoliopsida</taxon>
        <taxon>eudicotyledons</taxon>
        <taxon>Gunneridae</taxon>
        <taxon>Pentapetalae</taxon>
        <taxon>rosids</taxon>
        <taxon>fabids</taxon>
        <taxon>Fabales</taxon>
        <taxon>Fabaceae</taxon>
        <taxon>Papilionoideae</taxon>
        <taxon>50 kb inversion clade</taxon>
        <taxon>NPAAA clade</taxon>
        <taxon>indigoferoid/millettioid clade</taxon>
        <taxon>Phaseoleae</taxon>
        <taxon>Vigna</taxon>
    </lineage>
</organism>
<gene>
    <name evidence="1" type="ORF">DEO72_LG6g813</name>
</gene>